<sequence>MNTVEIEKIHAEISKLIAESGMLNAEISKINAESRWYPFVVIGGIIATTATVLADLTVLIKAFL</sequence>
<dbReference type="EMBL" id="WINI01000007">
    <property type="protein sequence ID" value="MQR01925.1"/>
    <property type="molecule type" value="Genomic_DNA"/>
</dbReference>
<evidence type="ECO:0000256" key="1">
    <source>
        <dbReference type="SAM" id="Phobius"/>
    </source>
</evidence>
<keyword evidence="1" id="KW-0812">Transmembrane</keyword>
<reference evidence="2 3" key="1">
    <citation type="submission" date="2019-10" db="EMBL/GenBank/DDBJ databases">
        <title>Glaciimonas soli sp. nov., a psychrophilic bacterium isolated from the forest soil of a high elevation mountain in Taiwan.</title>
        <authorList>
            <person name="Wang L.-T."/>
            <person name="Shieh W.Y."/>
        </authorList>
    </citation>
    <scope>NUCLEOTIDE SEQUENCE [LARGE SCALE GENOMIC DNA]</scope>
    <source>
        <strain evidence="2 3">GS1</strain>
    </source>
</reference>
<dbReference type="RefSeq" id="WP_153235501.1">
    <property type="nucleotide sequence ID" value="NZ_WINI01000007.1"/>
</dbReference>
<proteinExistence type="predicted"/>
<evidence type="ECO:0000313" key="2">
    <source>
        <dbReference type="EMBL" id="MQR01925.1"/>
    </source>
</evidence>
<protein>
    <submittedName>
        <fullName evidence="2">Uncharacterized protein</fullName>
    </submittedName>
</protein>
<evidence type="ECO:0000313" key="3">
    <source>
        <dbReference type="Proteomes" id="UP000451565"/>
    </source>
</evidence>
<dbReference type="AlphaFoldDB" id="A0A843YQW3"/>
<comment type="caution">
    <text evidence="2">The sequence shown here is derived from an EMBL/GenBank/DDBJ whole genome shotgun (WGS) entry which is preliminary data.</text>
</comment>
<accession>A0A843YQW3</accession>
<keyword evidence="1" id="KW-1133">Transmembrane helix</keyword>
<keyword evidence="1" id="KW-0472">Membrane</keyword>
<name>A0A843YQW3_9BURK</name>
<gene>
    <name evidence="2" type="ORF">GEV47_14700</name>
</gene>
<keyword evidence="3" id="KW-1185">Reference proteome</keyword>
<organism evidence="2 3">
    <name type="scientific">Glaciimonas soli</name>
    <dbReference type="NCBI Taxonomy" id="2590999"/>
    <lineage>
        <taxon>Bacteria</taxon>
        <taxon>Pseudomonadati</taxon>
        <taxon>Pseudomonadota</taxon>
        <taxon>Betaproteobacteria</taxon>
        <taxon>Burkholderiales</taxon>
        <taxon>Oxalobacteraceae</taxon>
        <taxon>Glaciimonas</taxon>
    </lineage>
</organism>
<dbReference type="Proteomes" id="UP000451565">
    <property type="component" value="Unassembled WGS sequence"/>
</dbReference>
<dbReference type="OrthoDB" id="6547435at2"/>
<feature type="transmembrane region" description="Helical" evidence="1">
    <location>
        <begin position="36"/>
        <end position="60"/>
    </location>
</feature>